<keyword evidence="2" id="KW-0963">Cytoplasm</keyword>
<dbReference type="Pfam" id="PF05400">
    <property type="entry name" value="FliT"/>
    <property type="match status" value="1"/>
</dbReference>
<dbReference type="RefSeq" id="WP_204201707.1">
    <property type="nucleotide sequence ID" value="NZ_JAFELM010000009.1"/>
</dbReference>
<evidence type="ECO:0000256" key="1">
    <source>
        <dbReference type="ARBA" id="ARBA00004514"/>
    </source>
</evidence>
<protein>
    <recommendedName>
        <fullName evidence="7">Flagellar protein FliT</fullName>
    </recommendedName>
</protein>
<comment type="function">
    <text evidence="5">May act as an export chaperone for the filament capping protein FliD.</text>
</comment>
<keyword evidence="9" id="KW-1185">Reference proteome</keyword>
<reference evidence="8 9" key="1">
    <citation type="submission" date="2021-02" db="EMBL/GenBank/DDBJ databases">
        <title>Bacillus sp. RD4P76, an endophyte from a halophyte.</title>
        <authorList>
            <person name="Sun J.-Q."/>
        </authorList>
    </citation>
    <scope>NUCLEOTIDE SEQUENCE [LARGE SCALE GENOMIC DNA]</scope>
    <source>
        <strain evidence="8 9">RD4P76</strain>
    </source>
</reference>
<keyword evidence="4" id="KW-0143">Chaperone</keyword>
<evidence type="ECO:0000256" key="7">
    <source>
        <dbReference type="ARBA" id="ARBA00093797"/>
    </source>
</evidence>
<organism evidence="8 9">
    <name type="scientific">Bacillus suaedaesalsae</name>
    <dbReference type="NCBI Taxonomy" id="2810349"/>
    <lineage>
        <taxon>Bacteria</taxon>
        <taxon>Bacillati</taxon>
        <taxon>Bacillota</taxon>
        <taxon>Bacilli</taxon>
        <taxon>Bacillales</taxon>
        <taxon>Bacillaceae</taxon>
        <taxon>Bacillus</taxon>
    </lineage>
</organism>
<evidence type="ECO:0000256" key="2">
    <source>
        <dbReference type="ARBA" id="ARBA00022490"/>
    </source>
</evidence>
<comment type="similarity">
    <text evidence="6">Belongs to the bacillales FliT family.</text>
</comment>
<keyword evidence="8" id="KW-0969">Cilium</keyword>
<keyword evidence="3" id="KW-1005">Bacterial flagellum biogenesis</keyword>
<keyword evidence="8" id="KW-0282">Flagellum</keyword>
<keyword evidence="8" id="KW-0966">Cell projection</keyword>
<gene>
    <name evidence="8" type="ORF">JR050_01275</name>
</gene>
<dbReference type="InterPro" id="IPR008622">
    <property type="entry name" value="FliT"/>
</dbReference>
<evidence type="ECO:0000256" key="4">
    <source>
        <dbReference type="ARBA" id="ARBA00023186"/>
    </source>
</evidence>
<evidence type="ECO:0000256" key="6">
    <source>
        <dbReference type="ARBA" id="ARBA00093785"/>
    </source>
</evidence>
<sequence>MSIVGQVYAVTSKLHQLLITEEPDSEKRDDVIEQIEQLLEDRQCLLDEMKGPYSDEEKQLGNQIIEYNKVIDVKLAKLRLVVQADMNKLKKQKNTNEKYVNPYKNVNFDGMFFDKKK</sequence>
<dbReference type="EMBL" id="JAFELM010000009">
    <property type="protein sequence ID" value="MBM6616314.1"/>
    <property type="molecule type" value="Genomic_DNA"/>
</dbReference>
<evidence type="ECO:0000313" key="8">
    <source>
        <dbReference type="EMBL" id="MBM6616314.1"/>
    </source>
</evidence>
<proteinExistence type="inferred from homology"/>
<comment type="caution">
    <text evidence="8">The sequence shown here is derived from an EMBL/GenBank/DDBJ whole genome shotgun (WGS) entry which is preliminary data.</text>
</comment>
<accession>A0ABS2DCX3</accession>
<name>A0ABS2DCX3_9BACI</name>
<evidence type="ECO:0000256" key="3">
    <source>
        <dbReference type="ARBA" id="ARBA00022795"/>
    </source>
</evidence>
<evidence type="ECO:0000313" key="9">
    <source>
        <dbReference type="Proteomes" id="UP001518925"/>
    </source>
</evidence>
<comment type="subcellular location">
    <subcellularLocation>
        <location evidence="1">Cytoplasm</location>
        <location evidence="1">Cytosol</location>
    </subcellularLocation>
</comment>
<evidence type="ECO:0000256" key="5">
    <source>
        <dbReference type="ARBA" id="ARBA00093765"/>
    </source>
</evidence>
<dbReference type="Proteomes" id="UP001518925">
    <property type="component" value="Unassembled WGS sequence"/>
</dbReference>